<dbReference type="Proteomes" id="UP000553209">
    <property type="component" value="Unassembled WGS sequence"/>
</dbReference>
<dbReference type="Pfam" id="PF04024">
    <property type="entry name" value="PspC"/>
    <property type="match status" value="1"/>
</dbReference>
<keyword evidence="5 6" id="KW-0472">Membrane</keyword>
<organism evidence="8 9">
    <name type="scientific">Nocardiopsis alborubida</name>
    <dbReference type="NCBI Taxonomy" id="146802"/>
    <lineage>
        <taxon>Bacteria</taxon>
        <taxon>Bacillati</taxon>
        <taxon>Actinomycetota</taxon>
        <taxon>Actinomycetes</taxon>
        <taxon>Streptosporangiales</taxon>
        <taxon>Nocardiopsidaceae</taxon>
        <taxon>Nocardiopsis</taxon>
    </lineage>
</organism>
<protein>
    <submittedName>
        <fullName evidence="8">PspC domain-containing protein</fullName>
    </submittedName>
</protein>
<dbReference type="InterPro" id="IPR007168">
    <property type="entry name" value="Phageshock_PspC_N"/>
</dbReference>
<evidence type="ECO:0000259" key="7">
    <source>
        <dbReference type="Pfam" id="PF04024"/>
    </source>
</evidence>
<sequence length="86" mass="9728">MNQNFQSKRFRRSGSDRYLAGVCGGIAEFLNVDSTLVRLVFVVLTVLGFSGVFVYILAWLIMPAENEKRSLLEQIIRNFQGKPSQS</sequence>
<gene>
    <name evidence="8" type="ORF">HGB44_00515</name>
</gene>
<evidence type="ECO:0000256" key="1">
    <source>
        <dbReference type="ARBA" id="ARBA00004162"/>
    </source>
</evidence>
<keyword evidence="2" id="KW-1003">Cell membrane</keyword>
<evidence type="ECO:0000256" key="2">
    <source>
        <dbReference type="ARBA" id="ARBA00022475"/>
    </source>
</evidence>
<evidence type="ECO:0000256" key="5">
    <source>
        <dbReference type="ARBA" id="ARBA00023136"/>
    </source>
</evidence>
<comment type="subcellular location">
    <subcellularLocation>
        <location evidence="1">Cell membrane</location>
        <topology evidence="1">Single-pass membrane protein</topology>
    </subcellularLocation>
</comment>
<feature type="transmembrane region" description="Helical" evidence="6">
    <location>
        <begin position="39"/>
        <end position="62"/>
    </location>
</feature>
<accession>A0A7X6M8Y1</accession>
<reference evidence="8 9" key="1">
    <citation type="submission" date="2020-04" db="EMBL/GenBank/DDBJ databases">
        <title>MicrobeNet Type strains.</title>
        <authorList>
            <person name="Nicholson A.C."/>
        </authorList>
    </citation>
    <scope>NUCLEOTIDE SEQUENCE [LARGE SCALE GENOMIC DNA]</scope>
    <source>
        <strain evidence="8 9">ATCC 23612</strain>
    </source>
</reference>
<keyword evidence="4 6" id="KW-1133">Transmembrane helix</keyword>
<evidence type="ECO:0000313" key="9">
    <source>
        <dbReference type="Proteomes" id="UP000553209"/>
    </source>
</evidence>
<keyword evidence="3 6" id="KW-0812">Transmembrane</keyword>
<dbReference type="GO" id="GO:0005886">
    <property type="term" value="C:plasma membrane"/>
    <property type="evidence" value="ECO:0007669"/>
    <property type="project" value="UniProtKB-SubCell"/>
</dbReference>
<comment type="caution">
    <text evidence="8">The sequence shown here is derived from an EMBL/GenBank/DDBJ whole genome shotgun (WGS) entry which is preliminary data.</text>
</comment>
<evidence type="ECO:0000256" key="6">
    <source>
        <dbReference type="SAM" id="Phobius"/>
    </source>
</evidence>
<name>A0A7X6M8Y1_9ACTN</name>
<dbReference type="EMBL" id="JAAXPG010000001">
    <property type="protein sequence ID" value="NKY96169.1"/>
    <property type="molecule type" value="Genomic_DNA"/>
</dbReference>
<dbReference type="AlphaFoldDB" id="A0A7X6M8Y1"/>
<evidence type="ECO:0000256" key="3">
    <source>
        <dbReference type="ARBA" id="ARBA00022692"/>
    </source>
</evidence>
<keyword evidence="9" id="KW-1185">Reference proteome</keyword>
<dbReference type="PANTHER" id="PTHR33885">
    <property type="entry name" value="PHAGE SHOCK PROTEIN C"/>
    <property type="match status" value="1"/>
</dbReference>
<feature type="domain" description="Phage shock protein PspC N-terminal" evidence="7">
    <location>
        <begin position="8"/>
        <end position="65"/>
    </location>
</feature>
<dbReference type="PANTHER" id="PTHR33885:SF3">
    <property type="entry name" value="PHAGE SHOCK PROTEIN C"/>
    <property type="match status" value="1"/>
</dbReference>
<evidence type="ECO:0000256" key="4">
    <source>
        <dbReference type="ARBA" id="ARBA00022989"/>
    </source>
</evidence>
<dbReference type="InterPro" id="IPR052027">
    <property type="entry name" value="PspC"/>
</dbReference>
<dbReference type="RefSeq" id="WP_013155458.1">
    <property type="nucleotide sequence ID" value="NZ_JAAXPG010000001.1"/>
</dbReference>
<dbReference type="GeneID" id="91487004"/>
<proteinExistence type="predicted"/>
<evidence type="ECO:0000313" key="8">
    <source>
        <dbReference type="EMBL" id="NKY96169.1"/>
    </source>
</evidence>